<reference evidence="1 2" key="1">
    <citation type="submission" date="2018-06" db="EMBL/GenBank/DDBJ databases">
        <authorList>
            <consortium name="Pathogen Informatics"/>
            <person name="Doyle S."/>
        </authorList>
    </citation>
    <scope>NUCLEOTIDE SEQUENCE [LARGE SCALE GENOMIC DNA]</scope>
    <source>
        <strain evidence="1 2">NCTC12224</strain>
    </source>
</reference>
<accession>A0A380KHV3</accession>
<protein>
    <submittedName>
        <fullName evidence="1">Hypothetical cytosolic protein</fullName>
    </submittedName>
</protein>
<evidence type="ECO:0000313" key="2">
    <source>
        <dbReference type="Proteomes" id="UP000254924"/>
    </source>
</evidence>
<dbReference type="EMBL" id="UHFN01000007">
    <property type="protein sequence ID" value="SUN63726.1"/>
    <property type="molecule type" value="Genomic_DNA"/>
</dbReference>
<dbReference type="AlphaFoldDB" id="A0A380KHV3"/>
<proteinExistence type="predicted"/>
<organism evidence="1 2">
    <name type="scientific">Streptococcus hyointestinalis</name>
    <dbReference type="NCBI Taxonomy" id="1337"/>
    <lineage>
        <taxon>Bacteria</taxon>
        <taxon>Bacillati</taxon>
        <taxon>Bacillota</taxon>
        <taxon>Bacilli</taxon>
        <taxon>Lactobacillales</taxon>
        <taxon>Streptococcaceae</taxon>
        <taxon>Streptococcus</taxon>
    </lineage>
</organism>
<gene>
    <name evidence="1" type="ORF">NCTC12224_02602</name>
</gene>
<sequence length="107" mass="12782">MKQKGDVTCKVIKKVRYDSESLAVPVYFYGIAVYKENKEWYRPVYPFSCDDKALPALREFVEAYQEELQDFYKTGYNYDFSRHVCGITGDSKDKFRERWFKKGVIIF</sequence>
<name>A0A380KHV3_9STRE</name>
<keyword evidence="2" id="KW-1185">Reference proteome</keyword>
<evidence type="ECO:0000313" key="1">
    <source>
        <dbReference type="EMBL" id="SUN63726.1"/>
    </source>
</evidence>
<dbReference type="Proteomes" id="UP000254924">
    <property type="component" value="Unassembled WGS sequence"/>
</dbReference>